<feature type="domain" description="PDZ" evidence="2">
    <location>
        <begin position="127"/>
        <end position="188"/>
    </location>
</feature>
<dbReference type="RefSeq" id="WP_380870473.1">
    <property type="nucleotide sequence ID" value="NZ_JBHUMA010000009.1"/>
</dbReference>
<dbReference type="Pfam" id="PF17820">
    <property type="entry name" value="PDZ_6"/>
    <property type="match status" value="1"/>
</dbReference>
<comment type="caution">
    <text evidence="3">The sequence shown here is derived from an EMBL/GenBank/DDBJ whole genome shotgun (WGS) entry which is preliminary data.</text>
</comment>
<dbReference type="Gene3D" id="2.30.42.10">
    <property type="match status" value="1"/>
</dbReference>
<dbReference type="Pfam" id="PF03572">
    <property type="entry name" value="Peptidase_S41"/>
    <property type="match status" value="1"/>
</dbReference>
<dbReference type="InterPro" id="IPR036034">
    <property type="entry name" value="PDZ_sf"/>
</dbReference>
<dbReference type="Proteomes" id="UP001597393">
    <property type="component" value="Unassembled WGS sequence"/>
</dbReference>
<dbReference type="SUPFAM" id="SSF52096">
    <property type="entry name" value="ClpP/crotonase"/>
    <property type="match status" value="1"/>
</dbReference>
<keyword evidence="4" id="KW-1185">Reference proteome</keyword>
<dbReference type="InterPro" id="IPR041489">
    <property type="entry name" value="PDZ_6"/>
</dbReference>
<proteinExistence type="predicted"/>
<dbReference type="PANTHER" id="PTHR32060">
    <property type="entry name" value="TAIL-SPECIFIC PROTEASE"/>
    <property type="match status" value="1"/>
</dbReference>
<dbReference type="Gene3D" id="3.30.750.170">
    <property type="match status" value="1"/>
</dbReference>
<protein>
    <submittedName>
        <fullName evidence="3">S41 family peptidase</fullName>
    </submittedName>
</protein>
<name>A0ABW5NNB1_9SPHI</name>
<dbReference type="SMART" id="SM00228">
    <property type="entry name" value="PDZ"/>
    <property type="match status" value="1"/>
</dbReference>
<dbReference type="PROSITE" id="PS51257">
    <property type="entry name" value="PROKAR_LIPOPROTEIN"/>
    <property type="match status" value="1"/>
</dbReference>
<evidence type="ECO:0000259" key="2">
    <source>
        <dbReference type="PROSITE" id="PS50106"/>
    </source>
</evidence>
<gene>
    <name evidence="3" type="ORF">ACFSQ3_15375</name>
</gene>
<dbReference type="InterPro" id="IPR001478">
    <property type="entry name" value="PDZ"/>
</dbReference>
<dbReference type="EMBL" id="JBHUMA010000009">
    <property type="protein sequence ID" value="MFD2600334.1"/>
    <property type="molecule type" value="Genomic_DNA"/>
</dbReference>
<sequence>MYKKKVNICSCKASSNLFLLVLTIIGLLSACKKEIEPVAPEPPVERNADQKLLDDIYKYYKEQSYWTGNVQAADPISRFTDQHYQSSASLITNANTILSALKSQTPFHAAYNGPLDRFSFIAESSGSSTVSRADKEDGYGITEAVVSIDNSTTGYIYIAFVEGGSPAANAGLRRGDRIDAINGNRNLTIPLPSSGPISDQPAAKLVSDALESNSFTIEVNREGTVIERSMQFANYEIDPLILDTVYTIQGRRVGYFALSSFEQLRGNGGTLGSRLDAMFARFALAQVQDVIVDFRYNVGGYVSSAEYLANKLINGDGNGKLMYKSDTNPNLRQGRYTGEFDDVFYEKNSEINPEKIYFLIGRNTASASELVISALMAHYNPNGNADANRRLHIIGNPSAVKNGTSTPSTYGKPMGFFPQDIGGKLELWAASFKIVNARNYTDYWDGIPATFTTPIQDNVLYNFGDTRESMIAAALRLNNTPANVSTQARAARSSNNENIQIIKDLNTRQPRELMKRK</sequence>
<accession>A0ABW5NNB1</accession>
<dbReference type="PANTHER" id="PTHR32060:SF30">
    <property type="entry name" value="CARBOXY-TERMINAL PROCESSING PROTEASE CTPA"/>
    <property type="match status" value="1"/>
</dbReference>
<feature type="signal peptide" evidence="1">
    <location>
        <begin position="1"/>
        <end position="30"/>
    </location>
</feature>
<feature type="chain" id="PRO_5045340382" evidence="1">
    <location>
        <begin position="31"/>
        <end position="517"/>
    </location>
</feature>
<organism evidence="3 4">
    <name type="scientific">Sphingobacterium corticis</name>
    <dbReference type="NCBI Taxonomy" id="1812823"/>
    <lineage>
        <taxon>Bacteria</taxon>
        <taxon>Pseudomonadati</taxon>
        <taxon>Bacteroidota</taxon>
        <taxon>Sphingobacteriia</taxon>
        <taxon>Sphingobacteriales</taxon>
        <taxon>Sphingobacteriaceae</taxon>
        <taxon>Sphingobacterium</taxon>
    </lineage>
</organism>
<dbReference type="SUPFAM" id="SSF50156">
    <property type="entry name" value="PDZ domain-like"/>
    <property type="match status" value="1"/>
</dbReference>
<evidence type="ECO:0000256" key="1">
    <source>
        <dbReference type="SAM" id="SignalP"/>
    </source>
</evidence>
<dbReference type="InterPro" id="IPR029045">
    <property type="entry name" value="ClpP/crotonase-like_dom_sf"/>
</dbReference>
<dbReference type="PROSITE" id="PS50106">
    <property type="entry name" value="PDZ"/>
    <property type="match status" value="1"/>
</dbReference>
<evidence type="ECO:0000313" key="3">
    <source>
        <dbReference type="EMBL" id="MFD2600334.1"/>
    </source>
</evidence>
<dbReference type="CDD" id="cd00136">
    <property type="entry name" value="PDZ_canonical"/>
    <property type="match status" value="1"/>
</dbReference>
<keyword evidence="1" id="KW-0732">Signal</keyword>
<evidence type="ECO:0000313" key="4">
    <source>
        <dbReference type="Proteomes" id="UP001597393"/>
    </source>
</evidence>
<dbReference type="InterPro" id="IPR005151">
    <property type="entry name" value="Tail-specific_protease"/>
</dbReference>
<dbReference type="Gene3D" id="3.90.226.10">
    <property type="entry name" value="2-enoyl-CoA Hydratase, Chain A, domain 1"/>
    <property type="match status" value="1"/>
</dbReference>
<reference evidence="4" key="1">
    <citation type="journal article" date="2019" name="Int. J. Syst. Evol. Microbiol.">
        <title>The Global Catalogue of Microorganisms (GCM) 10K type strain sequencing project: providing services to taxonomists for standard genome sequencing and annotation.</title>
        <authorList>
            <consortium name="The Broad Institute Genomics Platform"/>
            <consortium name="The Broad Institute Genome Sequencing Center for Infectious Disease"/>
            <person name="Wu L."/>
            <person name="Ma J."/>
        </authorList>
    </citation>
    <scope>NUCLEOTIDE SEQUENCE [LARGE SCALE GENOMIC DNA]</scope>
    <source>
        <strain evidence="4">KCTC 42248</strain>
    </source>
</reference>